<dbReference type="EMBL" id="JARKIB010000053">
    <property type="protein sequence ID" value="KAJ7754111.1"/>
    <property type="molecule type" value="Genomic_DNA"/>
</dbReference>
<comment type="caution">
    <text evidence="1">The sequence shown here is derived from an EMBL/GenBank/DDBJ whole genome shotgun (WGS) entry which is preliminary data.</text>
</comment>
<proteinExistence type="predicted"/>
<organism evidence="1 2">
    <name type="scientific">Mycena metata</name>
    <dbReference type="NCBI Taxonomy" id="1033252"/>
    <lineage>
        <taxon>Eukaryota</taxon>
        <taxon>Fungi</taxon>
        <taxon>Dikarya</taxon>
        <taxon>Basidiomycota</taxon>
        <taxon>Agaricomycotina</taxon>
        <taxon>Agaricomycetes</taxon>
        <taxon>Agaricomycetidae</taxon>
        <taxon>Agaricales</taxon>
        <taxon>Marasmiineae</taxon>
        <taxon>Mycenaceae</taxon>
        <taxon>Mycena</taxon>
    </lineage>
</organism>
<protein>
    <submittedName>
        <fullName evidence="1">Uncharacterized protein</fullName>
    </submittedName>
</protein>
<evidence type="ECO:0000313" key="2">
    <source>
        <dbReference type="Proteomes" id="UP001215598"/>
    </source>
</evidence>
<accession>A0AAD7NCL7</accession>
<evidence type="ECO:0000313" key="1">
    <source>
        <dbReference type="EMBL" id="KAJ7754111.1"/>
    </source>
</evidence>
<gene>
    <name evidence="1" type="ORF">B0H16DRAFT_1833311</name>
</gene>
<keyword evidence="2" id="KW-1185">Reference proteome</keyword>
<name>A0AAD7NCL7_9AGAR</name>
<dbReference type="Proteomes" id="UP001215598">
    <property type="component" value="Unassembled WGS sequence"/>
</dbReference>
<dbReference type="AlphaFoldDB" id="A0AAD7NCL7"/>
<reference evidence="1" key="1">
    <citation type="submission" date="2023-03" db="EMBL/GenBank/DDBJ databases">
        <title>Massive genome expansion in bonnet fungi (Mycena s.s.) driven by repeated elements and novel gene families across ecological guilds.</title>
        <authorList>
            <consortium name="Lawrence Berkeley National Laboratory"/>
            <person name="Harder C.B."/>
            <person name="Miyauchi S."/>
            <person name="Viragh M."/>
            <person name="Kuo A."/>
            <person name="Thoen E."/>
            <person name="Andreopoulos B."/>
            <person name="Lu D."/>
            <person name="Skrede I."/>
            <person name="Drula E."/>
            <person name="Henrissat B."/>
            <person name="Morin E."/>
            <person name="Kohler A."/>
            <person name="Barry K."/>
            <person name="LaButti K."/>
            <person name="Morin E."/>
            <person name="Salamov A."/>
            <person name="Lipzen A."/>
            <person name="Mereny Z."/>
            <person name="Hegedus B."/>
            <person name="Baldrian P."/>
            <person name="Stursova M."/>
            <person name="Weitz H."/>
            <person name="Taylor A."/>
            <person name="Grigoriev I.V."/>
            <person name="Nagy L.G."/>
            <person name="Martin F."/>
            <person name="Kauserud H."/>
        </authorList>
    </citation>
    <scope>NUCLEOTIDE SEQUENCE</scope>
    <source>
        <strain evidence="1">CBHHK182m</strain>
    </source>
</reference>
<sequence>MSKKKSKSQQTRTLVGRTDLAAELITVARISTSPEALITEISRLLDVPDYDTKGGLKQCHQDFDKISSKLEIVFAQTRESQSDTVSADRLAAGIIAIYGRMSQDNLMRKRIVAETNFLQKAISLLRSPVAQIMRSIARFTSTILDCVEDHLDDIQYAEKALCVLSHCTVVDTDPELARLIPLPRVLQFFLSVVRLPTSTSLSFDHFLVFCSRTTGYHSAIFHSLPDSVDFLVACTRAKDICARNDALRSLIALFPGNGITQFTAALPHVDAALRQYGANSNLDREFLEVHARFELVDDFVQDPHRSLSDFGNKLVDLIMAQELGVRRHFQDPGDDELDDGGIRRLQEDLGCSQFVDVLRLCAEAVRSGSGPQAEINGDILQLEFLLASEKEDEVCTLARTCIQHHPSVAFFHYVLATMNEHTILSIRSAERGLRCSDLTDFMQEEFLYVGACSANSIVAGMLNRRPSEIRFQQVVGLAQRAVDYVTSFLNSTPPDCDITPEMNALSIYLTFLVGGDSLSDGCPELQAAQDKLALSYDIARCSIRGFSPDRRCLMVDKILARMPIAYPVWKPVISRHSSKSYSDIDSDLDLSAWLETVDDDSSSQSLDLRSLDPSTNRYGLPGGKILQL</sequence>